<dbReference type="EMBL" id="MCFG01000490">
    <property type="protein sequence ID" value="ORX64899.1"/>
    <property type="molecule type" value="Genomic_DNA"/>
</dbReference>
<sequence length="457" mass="54437">MMIYIRLILHKKLSYDHEMEDDDDSDIENEDDSEIDDNNYSEMKNFISNEMESDNENDIDNDNEENNIENKYVNYIRVRDVYKRDIEFSKIILENIPPTVKRRRSFLSKNGVRIDMTVFNDISQLEIELANNVNQEKEDIVNRIHTIMFSLDCSNFVLDYLFSLLRNFEFQKPITPSLDILFKEAENLIHGTFYVAAKTDGFRRLIIIINNLMFSISENLRVEYVGQSRGKDCYIVFDCEFINDIFISFDVIYYNDDLRNKSYSDRVSILNKLNFQDFNNKIVKKDIIKCFNFADLQNFVISMTKENDTKSIPNDGIIITDGRSSYYDNLNVYKIKTINTVDLRFDGRYFYAKKTLVKKTKLNLSLPEYKKVCQLYHQHKKLYYKKDESNENNPTKVNTNHYYYKKQIENVNYVLSDKRDVRYRLVREKKIPFIVEINLDNKTLVKVRKDISILPIV</sequence>
<dbReference type="SUPFAM" id="SSF56091">
    <property type="entry name" value="DNA ligase/mRNA capping enzyme, catalytic domain"/>
    <property type="match status" value="1"/>
</dbReference>
<organism evidence="2 3">
    <name type="scientific">Anaeromyces robustus</name>
    <dbReference type="NCBI Taxonomy" id="1754192"/>
    <lineage>
        <taxon>Eukaryota</taxon>
        <taxon>Fungi</taxon>
        <taxon>Fungi incertae sedis</taxon>
        <taxon>Chytridiomycota</taxon>
        <taxon>Chytridiomycota incertae sedis</taxon>
        <taxon>Neocallimastigomycetes</taxon>
        <taxon>Neocallimastigales</taxon>
        <taxon>Neocallimastigaceae</taxon>
        <taxon>Anaeromyces</taxon>
    </lineage>
</organism>
<name>A0A1Y1VUC1_9FUNG</name>
<gene>
    <name evidence="2" type="ORF">BCR32DRAFT_122932</name>
</gene>
<dbReference type="AlphaFoldDB" id="A0A1Y1VUC1"/>
<keyword evidence="3" id="KW-1185">Reference proteome</keyword>
<evidence type="ECO:0000256" key="1">
    <source>
        <dbReference type="SAM" id="MobiDB-lite"/>
    </source>
</evidence>
<comment type="caution">
    <text evidence="2">The sequence shown here is derived from an EMBL/GenBank/DDBJ whole genome shotgun (WGS) entry which is preliminary data.</text>
</comment>
<proteinExistence type="predicted"/>
<protein>
    <submittedName>
        <fullName evidence="2">Uncharacterized protein</fullName>
    </submittedName>
</protein>
<feature type="region of interest" description="Disordered" evidence="1">
    <location>
        <begin position="18"/>
        <end position="38"/>
    </location>
</feature>
<evidence type="ECO:0000313" key="2">
    <source>
        <dbReference type="EMBL" id="ORX64899.1"/>
    </source>
</evidence>
<dbReference type="OrthoDB" id="10481746at2759"/>
<evidence type="ECO:0000313" key="3">
    <source>
        <dbReference type="Proteomes" id="UP000193944"/>
    </source>
</evidence>
<reference evidence="2 3" key="1">
    <citation type="submission" date="2016-08" db="EMBL/GenBank/DDBJ databases">
        <title>A Parts List for Fungal Cellulosomes Revealed by Comparative Genomics.</title>
        <authorList>
            <consortium name="DOE Joint Genome Institute"/>
            <person name="Haitjema C.H."/>
            <person name="Gilmore S.P."/>
            <person name="Henske J.K."/>
            <person name="Solomon K.V."/>
            <person name="De Groot R."/>
            <person name="Kuo A."/>
            <person name="Mondo S.J."/>
            <person name="Salamov A.A."/>
            <person name="Labutti K."/>
            <person name="Zhao Z."/>
            <person name="Chiniquy J."/>
            <person name="Barry K."/>
            <person name="Brewer H.M."/>
            <person name="Purvine S.O."/>
            <person name="Wright A.T."/>
            <person name="Boxma B."/>
            <person name="Van Alen T."/>
            <person name="Hackstein J.H."/>
            <person name="Baker S.E."/>
            <person name="Grigoriev I.V."/>
            <person name="O'Malley M.A."/>
        </authorList>
    </citation>
    <scope>NUCLEOTIDE SEQUENCE [LARGE SCALE GENOMIC DNA]</scope>
    <source>
        <strain evidence="2 3">S4</strain>
    </source>
</reference>
<dbReference type="Proteomes" id="UP000193944">
    <property type="component" value="Unassembled WGS sequence"/>
</dbReference>
<accession>A0A1Y1VUC1</accession>
<reference evidence="2 3" key="2">
    <citation type="submission" date="2016-08" db="EMBL/GenBank/DDBJ databases">
        <title>Pervasive Adenine N6-methylation of Active Genes in Fungi.</title>
        <authorList>
            <consortium name="DOE Joint Genome Institute"/>
            <person name="Mondo S.J."/>
            <person name="Dannebaum R.O."/>
            <person name="Kuo R.C."/>
            <person name="Labutti K."/>
            <person name="Haridas S."/>
            <person name="Kuo A."/>
            <person name="Salamov A."/>
            <person name="Ahrendt S.R."/>
            <person name="Lipzen A."/>
            <person name="Sullivan W."/>
            <person name="Andreopoulos W.B."/>
            <person name="Clum A."/>
            <person name="Lindquist E."/>
            <person name="Daum C."/>
            <person name="Ramamoorthy G.K."/>
            <person name="Gryganskyi A."/>
            <person name="Culley D."/>
            <person name="Magnuson J.K."/>
            <person name="James T.Y."/>
            <person name="O'Malley M.A."/>
            <person name="Stajich J.E."/>
            <person name="Spatafora J.W."/>
            <person name="Visel A."/>
            <person name="Grigoriev I.V."/>
        </authorList>
    </citation>
    <scope>NUCLEOTIDE SEQUENCE [LARGE SCALE GENOMIC DNA]</scope>
    <source>
        <strain evidence="2 3">S4</strain>
    </source>
</reference>